<keyword evidence="1" id="KW-0813">Transport</keyword>
<evidence type="ECO:0000256" key="2">
    <source>
        <dbReference type="ARBA" id="ARBA00022741"/>
    </source>
</evidence>
<proteinExistence type="predicted"/>
<organism evidence="5 6">
    <name type="scientific">Shouchella lehensis</name>
    <dbReference type="NCBI Taxonomy" id="300825"/>
    <lineage>
        <taxon>Bacteria</taxon>
        <taxon>Bacillati</taxon>
        <taxon>Bacillota</taxon>
        <taxon>Bacilli</taxon>
        <taxon>Bacillales</taxon>
        <taxon>Bacillaceae</taxon>
        <taxon>Shouchella</taxon>
    </lineage>
</organism>
<evidence type="ECO:0000313" key="6">
    <source>
        <dbReference type="Proteomes" id="UP000298210"/>
    </source>
</evidence>
<evidence type="ECO:0000256" key="3">
    <source>
        <dbReference type="ARBA" id="ARBA00022840"/>
    </source>
</evidence>
<dbReference type="Proteomes" id="UP000298210">
    <property type="component" value="Unassembled WGS sequence"/>
</dbReference>
<dbReference type="AlphaFoldDB" id="A0A4Y7WLQ2"/>
<dbReference type="PANTHER" id="PTHR42711:SF18">
    <property type="entry name" value="ABC TRANSPORTER, ATP-BINDING PROTEIN"/>
    <property type="match status" value="1"/>
</dbReference>
<feature type="domain" description="ABC transporter" evidence="4">
    <location>
        <begin position="5"/>
        <end position="239"/>
    </location>
</feature>
<dbReference type="InterPro" id="IPR027417">
    <property type="entry name" value="P-loop_NTPase"/>
</dbReference>
<evidence type="ECO:0000259" key="4">
    <source>
        <dbReference type="PROSITE" id="PS50893"/>
    </source>
</evidence>
<name>A0A4Y7WLQ2_9BACI</name>
<dbReference type="GO" id="GO:0016887">
    <property type="term" value="F:ATP hydrolysis activity"/>
    <property type="evidence" value="ECO:0007669"/>
    <property type="project" value="InterPro"/>
</dbReference>
<dbReference type="InterPro" id="IPR003439">
    <property type="entry name" value="ABC_transporter-like_ATP-bd"/>
</dbReference>
<dbReference type="SUPFAM" id="SSF52540">
    <property type="entry name" value="P-loop containing nucleoside triphosphate hydrolases"/>
    <property type="match status" value="1"/>
</dbReference>
<accession>A0A4Y7WLQ2</accession>
<dbReference type="Pfam" id="PF00005">
    <property type="entry name" value="ABC_tran"/>
    <property type="match status" value="1"/>
</dbReference>
<evidence type="ECO:0000313" key="5">
    <source>
        <dbReference type="EMBL" id="TES49483.1"/>
    </source>
</evidence>
<gene>
    <name evidence="5" type="ORF">E2L03_08420</name>
</gene>
<dbReference type="Gene3D" id="3.40.50.300">
    <property type="entry name" value="P-loop containing nucleotide triphosphate hydrolases"/>
    <property type="match status" value="1"/>
</dbReference>
<protein>
    <submittedName>
        <fullName evidence="5">ABC transporter ATP-binding protein</fullName>
    </submittedName>
</protein>
<dbReference type="PANTHER" id="PTHR42711">
    <property type="entry name" value="ABC TRANSPORTER ATP-BINDING PROTEIN"/>
    <property type="match status" value="1"/>
</dbReference>
<dbReference type="PROSITE" id="PS50893">
    <property type="entry name" value="ABC_TRANSPORTER_2"/>
    <property type="match status" value="1"/>
</dbReference>
<dbReference type="SMART" id="SM00382">
    <property type="entry name" value="AAA"/>
    <property type="match status" value="1"/>
</dbReference>
<dbReference type="GO" id="GO:0005524">
    <property type="term" value="F:ATP binding"/>
    <property type="evidence" value="ECO:0007669"/>
    <property type="project" value="UniProtKB-KW"/>
</dbReference>
<sequence>MELSIDVKGISYAYNIRKKRNIALNDINFSVKKGSIFGLIGPNGAGKSTLIKLMSTLLTPQEGHIEIMGKDIIKDKKEIRRNISLIYGGESGLYWKLTAMENMMYFGELNSVKDYRSKSEEIFKLVGLYDARHNQVSSFSKGMKQRLHIARGLLNNPSIIFMDEPTLGLDVEISLRLREIIKNLSVEHGKTIIYTSHYMKEVEMLCDEIGFISKGEMLKIDNPDNLKKEMQNNNIFTLDFDFFNDKDLEKLNQDKRILNYVINEKRLEIETGKDFGLHDLLKTHIQESEISNISVQEYDIENVYMDLLKAKG</sequence>
<dbReference type="RefSeq" id="WP_134258918.1">
    <property type="nucleotide sequence ID" value="NZ_LDIM01000006.1"/>
</dbReference>
<dbReference type="InterPro" id="IPR003593">
    <property type="entry name" value="AAA+_ATPase"/>
</dbReference>
<dbReference type="InterPro" id="IPR050763">
    <property type="entry name" value="ABC_transporter_ATP-binding"/>
</dbReference>
<keyword evidence="2" id="KW-0547">Nucleotide-binding</keyword>
<evidence type="ECO:0000256" key="1">
    <source>
        <dbReference type="ARBA" id="ARBA00022448"/>
    </source>
</evidence>
<dbReference type="EMBL" id="SNUX01000002">
    <property type="protein sequence ID" value="TES49483.1"/>
    <property type="molecule type" value="Genomic_DNA"/>
</dbReference>
<comment type="caution">
    <text evidence="5">The sequence shown here is derived from an EMBL/GenBank/DDBJ whole genome shotgun (WGS) entry which is preliminary data.</text>
</comment>
<keyword evidence="3 5" id="KW-0067">ATP-binding</keyword>
<reference evidence="5 6" key="1">
    <citation type="submission" date="2019-03" db="EMBL/GenBank/DDBJ databases">
        <authorList>
            <person name="Liu G."/>
        </authorList>
    </citation>
    <scope>NUCLEOTIDE SEQUENCE [LARGE SCALE GENOMIC DNA]</scope>
    <source>
        <strain evidence="5 6">DSM 19099</strain>
    </source>
</reference>